<dbReference type="EMBL" id="JARGEI010000014">
    <property type="protein sequence ID" value="KAJ8720413.1"/>
    <property type="molecule type" value="Genomic_DNA"/>
</dbReference>
<organism evidence="4 5">
    <name type="scientific">Mythimna separata</name>
    <name type="common">Oriental armyworm</name>
    <name type="synonym">Pseudaletia separata</name>
    <dbReference type="NCBI Taxonomy" id="271217"/>
    <lineage>
        <taxon>Eukaryota</taxon>
        <taxon>Metazoa</taxon>
        <taxon>Ecdysozoa</taxon>
        <taxon>Arthropoda</taxon>
        <taxon>Hexapoda</taxon>
        <taxon>Insecta</taxon>
        <taxon>Pterygota</taxon>
        <taxon>Neoptera</taxon>
        <taxon>Endopterygota</taxon>
        <taxon>Lepidoptera</taxon>
        <taxon>Glossata</taxon>
        <taxon>Ditrysia</taxon>
        <taxon>Noctuoidea</taxon>
        <taxon>Noctuidae</taxon>
        <taxon>Noctuinae</taxon>
        <taxon>Hadenini</taxon>
        <taxon>Mythimna</taxon>
    </lineage>
</organism>
<proteinExistence type="predicted"/>
<dbReference type="AlphaFoldDB" id="A0AAD8DXW4"/>
<accession>A0AAD8DXW4</accession>
<evidence type="ECO:0000313" key="4">
    <source>
        <dbReference type="EMBL" id="KAJ8731515.1"/>
    </source>
</evidence>
<feature type="region of interest" description="Disordered" evidence="1">
    <location>
        <begin position="210"/>
        <end position="248"/>
    </location>
</feature>
<comment type="caution">
    <text evidence="4">The sequence shown here is derived from an EMBL/GenBank/DDBJ whole genome shotgun (WGS) entry which is preliminary data.</text>
</comment>
<keyword evidence="5" id="KW-1185">Reference proteome</keyword>
<name>A0AAD8DXW4_MYTSE</name>
<dbReference type="EMBL" id="JARGEI010000019">
    <property type="protein sequence ID" value="KAJ8714562.1"/>
    <property type="molecule type" value="Genomic_DNA"/>
</dbReference>
<dbReference type="EMBL" id="JARGEI010000005">
    <property type="protein sequence ID" value="KAJ8731515.1"/>
    <property type="molecule type" value="Genomic_DNA"/>
</dbReference>
<evidence type="ECO:0008006" key="6">
    <source>
        <dbReference type="Google" id="ProtNLM"/>
    </source>
</evidence>
<dbReference type="Proteomes" id="UP001231518">
    <property type="component" value="Chromosome 3"/>
</dbReference>
<sequence length="393" mass="44571">MDNESIIRVCLSAFSEPDIEEAKTLLFESVTTSQRKKSRRRDGKMQRDLEDIICLFKEIDPDVIPTFVARDLQKLPPISFDHIDVTKLLKDIMLLRSEIQGIKEKYASVDLVEAIRLDLENLKLTSLINYPNINTEKRRAYFSDSGPVGLSHDLSNTDVVIKSSVRNALEPSASSTHYRACLNETISLTPRTPVAQLSRLSLSAAAGAPASQQTLIVPKPNKDSKVLSPSPSSNTTASNKQTLAATTSKSTMAEIVKLPGEWKQNKPTEEWTVVQRERHKNRFIGKLGKARTDVETKFKAAETRIPLFISNVNKDTQEADICEYIYNKTKEKVSLEKVIMKKERPYNSFKIFVSMNKIDTFLNDNLWPDGITFRRFIRFKPWNSEKDTTQLNG</sequence>
<dbReference type="Proteomes" id="UP001231518">
    <property type="component" value="Chromosome 16"/>
</dbReference>
<gene>
    <name evidence="2" type="ORF">PYW07_002787</name>
    <name evidence="4" type="ORF">PYW07_004679</name>
    <name evidence="3" type="ORF">PYW07_012456</name>
</gene>
<reference evidence="4" key="1">
    <citation type="submission" date="2023-03" db="EMBL/GenBank/DDBJ databases">
        <title>Chromosome-level genomes of two armyworms, Mythimna separata and Mythimna loreyi, provide insights into the biosynthesis and reception of sex pheromones.</title>
        <authorList>
            <person name="Zhao H."/>
        </authorList>
    </citation>
    <scope>NUCLEOTIDE SEQUENCE</scope>
    <source>
        <strain evidence="4">BeijingLab</strain>
        <tissue evidence="4">Pupa</tissue>
    </source>
</reference>
<protein>
    <recommendedName>
        <fullName evidence="6">Mutant cadherin</fullName>
    </recommendedName>
</protein>
<feature type="compositionally biased region" description="Low complexity" evidence="1">
    <location>
        <begin position="228"/>
        <end position="239"/>
    </location>
</feature>
<evidence type="ECO:0000313" key="5">
    <source>
        <dbReference type="Proteomes" id="UP001231518"/>
    </source>
</evidence>
<dbReference type="Proteomes" id="UP001231518">
    <property type="component" value="Chromosome 13"/>
</dbReference>
<evidence type="ECO:0000313" key="3">
    <source>
        <dbReference type="EMBL" id="KAJ8720413.1"/>
    </source>
</evidence>
<evidence type="ECO:0000313" key="2">
    <source>
        <dbReference type="EMBL" id="KAJ8714562.1"/>
    </source>
</evidence>
<evidence type="ECO:0000256" key="1">
    <source>
        <dbReference type="SAM" id="MobiDB-lite"/>
    </source>
</evidence>